<name>A0ACC1IC58_9FUNG</name>
<keyword evidence="2" id="KW-1185">Reference proteome</keyword>
<evidence type="ECO:0000313" key="1">
    <source>
        <dbReference type="EMBL" id="KAJ1889905.1"/>
    </source>
</evidence>
<evidence type="ECO:0000313" key="2">
    <source>
        <dbReference type="Proteomes" id="UP001150581"/>
    </source>
</evidence>
<proteinExistence type="predicted"/>
<accession>A0ACC1IC58</accession>
<comment type="caution">
    <text evidence="1">The sequence shown here is derived from an EMBL/GenBank/DDBJ whole genome shotgun (WGS) entry which is preliminary data.</text>
</comment>
<feature type="non-terminal residue" evidence="1">
    <location>
        <position position="1337"/>
    </location>
</feature>
<dbReference type="EMBL" id="JANBPG010001450">
    <property type="protein sequence ID" value="KAJ1889905.1"/>
    <property type="molecule type" value="Genomic_DNA"/>
</dbReference>
<protein>
    <submittedName>
        <fullName evidence="1">Uncharacterized protein</fullName>
    </submittedName>
</protein>
<gene>
    <name evidence="1" type="ORF">LPJ66_007781</name>
</gene>
<sequence>MARPSILGNNTVPKPSRLVRDLAAKCLARIYELGQMHLMGESLHAIRTSMASKPTTPKLSALTCAGVLFEALAGKAGFRLLSCFSDFLALALRLVKNTAEPVVVRVEAVRMIGRLVWGSSGKTMTEQQAKEVSKVLRGCLGVRAPLLVVAAAQGLEILYAVSGTGAEPVESVVAALVPMVATPVLAVRRALAHLVAVLIANSVSLDQPASMPEPASPTNAPAAVGLVPAAEAPSVGVSVRSSIEASSFNLSPVDPQNSSSSVVRSPAAAKASLRRGTLSSLHRQTTTRLSIDTTTNSGPEFPTGRPAAAAATAGTSSSGSSRRPTLVHALHWLSIPFTRASASRELRAGIVDCYVALLDELGVQAEAHYAAIVAHILGDMAQISVDPQPQQHRSRSAQQQQQIQSAQQRDGLVGLAGALDTKVEAELLAVRGMCAWLLAHLRSLLGERGRVDAARYLWSAWLASELPVEVRSLIEGNSSNGSSRSESMVNLAAAAATAVIMPWRTSQIDSHHAGYGGGEVALLIALHEWRLMLEDLGEGVSGIGCFSDPETVPLENLFGHPSEAVRVAAAAALRPLLQHAAGAEAQENVAARCLGTLVSRLQSFCAHCVVHSTEDACASADTLRRCIGYAYAIAAVVAMRGAKVPLDLLEWVHGISLRMLGSAYGRSEPEVVHHHTESGGGFGISSGDPADTQAILGLDHRKENRSAAAASGPVALRNMRMTVGWVLLTALAQLGPRFAQARVRAEWMPLWTAAMPTQQQQQVFVTALTPWAERAHQLQSRTLALTHLLAAIRAGLVDSPSDVRVLVSCVRFALMYADNALDAPLHVNTQQQHQLRMSVAAVDPTRPVWALPVPTALLTSHVVVRARAVECLRALGSRWEGALSGGVVPAAVRLVETVVGGSEVLSESMAQRISAACHPLPMLVPDHHSVDTAAHLRRFRSGSWGYEVETGVTSLLPVFLKSSGGNDGKDLSSNRMDSDFGLDFACCAISADEFDWTQAVFATVQPPASLELLEPLEPLAPFELSRPPYTRLVDECVRLFGCVFPTMAEDGQLSLLDILVGRLNQLPFNSHRYLAVLTNIICALHMALQGTSEVMPRVARAVVEMTRAALILPLAAHRQLAGEIIGLLATRTRDAASAYLPYLLEHLTQQAIRSRDRFARAGSAVALGSLYARAGSMVAGGHILKQVVVLLHSLASDKDPVVHTWAISALADAAMSAGYMFEPYARDTFKLALKLFLSDSHAVPMHASALWAGGKDHTPPNNFLDCAGSERVLPIATTASAAGFSHGSGGDAQRGVALGRDAAVTHPNSTTHHGRVSDDHRDDNHSGGGGGGGGGSG</sequence>
<dbReference type="Proteomes" id="UP001150581">
    <property type="component" value="Unassembled WGS sequence"/>
</dbReference>
<organism evidence="1 2">
    <name type="scientific">Kickxella alabastrina</name>
    <dbReference type="NCBI Taxonomy" id="61397"/>
    <lineage>
        <taxon>Eukaryota</taxon>
        <taxon>Fungi</taxon>
        <taxon>Fungi incertae sedis</taxon>
        <taxon>Zoopagomycota</taxon>
        <taxon>Kickxellomycotina</taxon>
        <taxon>Kickxellomycetes</taxon>
        <taxon>Kickxellales</taxon>
        <taxon>Kickxellaceae</taxon>
        <taxon>Kickxella</taxon>
    </lineage>
</organism>
<reference evidence="1" key="1">
    <citation type="submission" date="2022-07" db="EMBL/GenBank/DDBJ databases">
        <title>Phylogenomic reconstructions and comparative analyses of Kickxellomycotina fungi.</title>
        <authorList>
            <person name="Reynolds N.K."/>
            <person name="Stajich J.E."/>
            <person name="Barry K."/>
            <person name="Grigoriev I.V."/>
            <person name="Crous P."/>
            <person name="Smith M.E."/>
        </authorList>
    </citation>
    <scope>NUCLEOTIDE SEQUENCE</scope>
    <source>
        <strain evidence="1">Benny 63K</strain>
    </source>
</reference>